<evidence type="ECO:0000313" key="5">
    <source>
        <dbReference type="EMBL" id="SHN43059.1"/>
    </source>
</evidence>
<dbReference type="GO" id="GO:0000976">
    <property type="term" value="F:transcription cis-regulatory region binding"/>
    <property type="evidence" value="ECO:0007669"/>
    <property type="project" value="TreeGrafter"/>
</dbReference>
<dbReference type="PANTHER" id="PTHR30055:SF146">
    <property type="entry name" value="HTH-TYPE TRANSCRIPTIONAL DUAL REGULATOR CECR"/>
    <property type="match status" value="1"/>
</dbReference>
<dbReference type="GO" id="GO:0003700">
    <property type="term" value="F:DNA-binding transcription factor activity"/>
    <property type="evidence" value="ECO:0007669"/>
    <property type="project" value="TreeGrafter"/>
</dbReference>
<feature type="DNA-binding region" description="H-T-H motif" evidence="2">
    <location>
        <begin position="53"/>
        <end position="72"/>
    </location>
</feature>
<dbReference type="Proteomes" id="UP000184440">
    <property type="component" value="Unassembled WGS sequence"/>
</dbReference>
<sequence length="174" mass="18604">MSGSGRRGRYGDGVTRRGEDHGGAVPRGRLDKRPAILDAAFDVFSQEGYAAAGVEVIAAKAGVAKHTVYNHFGDKLGLLRAVIAVEAERTAARNLAALDPLRKPDEDVRTVLEQAGFRLLECFNDDRSAALRRLAYAEVSQAPELLDLIQGRSVEAVTELLIAPAVQSDAPGEP</sequence>
<evidence type="ECO:0000256" key="2">
    <source>
        <dbReference type="PROSITE-ProRule" id="PRU00335"/>
    </source>
</evidence>
<dbReference type="PROSITE" id="PS50977">
    <property type="entry name" value="HTH_TETR_2"/>
    <property type="match status" value="1"/>
</dbReference>
<dbReference type="EMBL" id="FRCS01000009">
    <property type="protein sequence ID" value="SHN43059.1"/>
    <property type="molecule type" value="Genomic_DNA"/>
</dbReference>
<gene>
    <name evidence="5" type="ORF">SAMN05443668_10911</name>
</gene>
<dbReference type="STRING" id="134849.SAMN05443668_10911"/>
<dbReference type="InterPro" id="IPR009057">
    <property type="entry name" value="Homeodomain-like_sf"/>
</dbReference>
<keyword evidence="1 2" id="KW-0238">DNA-binding</keyword>
<feature type="domain" description="HTH tetR-type" evidence="4">
    <location>
        <begin position="30"/>
        <end position="90"/>
    </location>
</feature>
<dbReference type="AlphaFoldDB" id="A0A1M7RAC0"/>
<dbReference type="SUPFAM" id="SSF46689">
    <property type="entry name" value="Homeodomain-like"/>
    <property type="match status" value="1"/>
</dbReference>
<organism evidence="5 6">
    <name type="scientific">Cryptosporangium aurantiacum</name>
    <dbReference type="NCBI Taxonomy" id="134849"/>
    <lineage>
        <taxon>Bacteria</taxon>
        <taxon>Bacillati</taxon>
        <taxon>Actinomycetota</taxon>
        <taxon>Actinomycetes</taxon>
        <taxon>Cryptosporangiales</taxon>
        <taxon>Cryptosporangiaceae</taxon>
        <taxon>Cryptosporangium</taxon>
    </lineage>
</organism>
<accession>A0A1M7RAC0</accession>
<feature type="region of interest" description="Disordered" evidence="3">
    <location>
        <begin position="1"/>
        <end position="28"/>
    </location>
</feature>
<evidence type="ECO:0000259" key="4">
    <source>
        <dbReference type="PROSITE" id="PS50977"/>
    </source>
</evidence>
<dbReference type="Gene3D" id="1.10.357.10">
    <property type="entry name" value="Tetracycline Repressor, domain 2"/>
    <property type="match status" value="1"/>
</dbReference>
<keyword evidence="6" id="KW-1185">Reference proteome</keyword>
<protein>
    <submittedName>
        <fullName evidence="5">Transcriptional regulator, TetR family</fullName>
    </submittedName>
</protein>
<evidence type="ECO:0000313" key="6">
    <source>
        <dbReference type="Proteomes" id="UP000184440"/>
    </source>
</evidence>
<reference evidence="5 6" key="1">
    <citation type="submission" date="2016-11" db="EMBL/GenBank/DDBJ databases">
        <authorList>
            <person name="Jaros S."/>
            <person name="Januszkiewicz K."/>
            <person name="Wedrychowicz H."/>
        </authorList>
    </citation>
    <scope>NUCLEOTIDE SEQUENCE [LARGE SCALE GENOMIC DNA]</scope>
    <source>
        <strain evidence="5 6">DSM 46144</strain>
    </source>
</reference>
<dbReference type="PANTHER" id="PTHR30055">
    <property type="entry name" value="HTH-TYPE TRANSCRIPTIONAL REGULATOR RUTR"/>
    <property type="match status" value="1"/>
</dbReference>
<dbReference type="InterPro" id="IPR001647">
    <property type="entry name" value="HTH_TetR"/>
</dbReference>
<evidence type="ECO:0000256" key="1">
    <source>
        <dbReference type="ARBA" id="ARBA00023125"/>
    </source>
</evidence>
<dbReference type="Pfam" id="PF00440">
    <property type="entry name" value="TetR_N"/>
    <property type="match status" value="1"/>
</dbReference>
<dbReference type="InterPro" id="IPR050109">
    <property type="entry name" value="HTH-type_TetR-like_transc_reg"/>
</dbReference>
<proteinExistence type="predicted"/>
<dbReference type="PRINTS" id="PR00455">
    <property type="entry name" value="HTHTETR"/>
</dbReference>
<name>A0A1M7RAC0_9ACTN</name>
<evidence type="ECO:0000256" key="3">
    <source>
        <dbReference type="SAM" id="MobiDB-lite"/>
    </source>
</evidence>
<feature type="compositionally biased region" description="Basic and acidic residues" evidence="3">
    <location>
        <begin position="14"/>
        <end position="28"/>
    </location>
</feature>